<name>A0A147B766_9ACAR</name>
<evidence type="ECO:0000256" key="1">
    <source>
        <dbReference type="SAM" id="MobiDB-lite"/>
    </source>
</evidence>
<feature type="compositionally biased region" description="Polar residues" evidence="1">
    <location>
        <begin position="25"/>
        <end position="37"/>
    </location>
</feature>
<proteinExistence type="predicted"/>
<feature type="region of interest" description="Disordered" evidence="1">
    <location>
        <begin position="14"/>
        <end position="47"/>
    </location>
</feature>
<evidence type="ECO:0000313" key="2">
    <source>
        <dbReference type="EMBL" id="JAR86608.1"/>
    </source>
</evidence>
<feature type="non-terminal residue" evidence="2">
    <location>
        <position position="1"/>
    </location>
</feature>
<dbReference type="AlphaFoldDB" id="A0A147B766"/>
<reference evidence="2" key="1">
    <citation type="submission" date="2016-03" db="EMBL/GenBank/DDBJ databases">
        <title>Gut transcriptome analysis on engorged females of Ornithodoros mimon (Acari: Argasidae) and phylogenetic inferences of soft ticks.</title>
        <authorList>
            <person name="Landulfo G.A."/>
            <person name="Giovanni D."/>
            <person name="Carvalho E."/>
            <person name="Junqueira-de-Azevedo I."/>
            <person name="Patane J."/>
            <person name="Mendoca R."/>
            <person name="Barros-Battesti D."/>
        </authorList>
    </citation>
    <scope>NUCLEOTIDE SEQUENCE</scope>
    <source>
        <strain evidence="2">Females</strain>
        <tissue evidence="2">Gut</tissue>
    </source>
</reference>
<protein>
    <submittedName>
        <fullName evidence="2">Uncharacterized protein</fullName>
    </submittedName>
</protein>
<organism evidence="2">
    <name type="scientific">Alectorobius mimon</name>
    <dbReference type="NCBI Taxonomy" id="360319"/>
    <lineage>
        <taxon>Eukaryota</taxon>
        <taxon>Metazoa</taxon>
        <taxon>Ecdysozoa</taxon>
        <taxon>Arthropoda</taxon>
        <taxon>Chelicerata</taxon>
        <taxon>Arachnida</taxon>
        <taxon>Acari</taxon>
        <taxon>Parasitiformes</taxon>
        <taxon>Ixodida</taxon>
        <taxon>Ixodoidea</taxon>
        <taxon>Argasidae</taxon>
        <taxon>Ornithodorinae</taxon>
        <taxon>Alectorobius</taxon>
    </lineage>
</organism>
<sequence>IIYSVSYFQIKTGRPTKRATKEKSNATPPLSERQTGATLDVAPVSNPSSRKDALALISSPSLRSTLYAV</sequence>
<dbReference type="EMBL" id="GEIB01001755">
    <property type="protein sequence ID" value="JAR86608.1"/>
    <property type="molecule type" value="Transcribed_RNA"/>
</dbReference>
<accession>A0A147B766</accession>